<dbReference type="InterPro" id="IPR003892">
    <property type="entry name" value="CUE"/>
</dbReference>
<organism evidence="3 4">
    <name type="scientific">Cyprinus carpio</name>
    <name type="common">Common carp</name>
    <dbReference type="NCBI Taxonomy" id="7962"/>
    <lineage>
        <taxon>Eukaryota</taxon>
        <taxon>Metazoa</taxon>
        <taxon>Chordata</taxon>
        <taxon>Craniata</taxon>
        <taxon>Vertebrata</taxon>
        <taxon>Euteleostomi</taxon>
        <taxon>Actinopterygii</taxon>
        <taxon>Neopterygii</taxon>
        <taxon>Teleostei</taxon>
        <taxon>Ostariophysi</taxon>
        <taxon>Cypriniformes</taxon>
        <taxon>Cyprinidae</taxon>
        <taxon>Cyprininae</taxon>
        <taxon>Cyprinus</taxon>
    </lineage>
</organism>
<feature type="compositionally biased region" description="Basic and acidic residues" evidence="1">
    <location>
        <begin position="370"/>
        <end position="388"/>
    </location>
</feature>
<dbReference type="InterPro" id="IPR009060">
    <property type="entry name" value="UBA-like_sf"/>
</dbReference>
<dbReference type="Gene3D" id="1.10.8.10">
    <property type="entry name" value="DNA helicase RuvA subunit, C-terminal domain"/>
    <property type="match status" value="1"/>
</dbReference>
<evidence type="ECO:0000256" key="1">
    <source>
        <dbReference type="SAM" id="MobiDB-lite"/>
    </source>
</evidence>
<dbReference type="PANTHER" id="PTHR13467:SF3">
    <property type="entry name" value="CUE DOMAIN-CONTAINING PROTEIN 1"/>
    <property type="match status" value="1"/>
</dbReference>
<feature type="region of interest" description="Disordered" evidence="1">
    <location>
        <begin position="106"/>
        <end position="165"/>
    </location>
</feature>
<name>A0A8C1K564_CYPCA</name>
<dbReference type="SUPFAM" id="SSF46934">
    <property type="entry name" value="UBA-like"/>
    <property type="match status" value="1"/>
</dbReference>
<keyword evidence="4" id="KW-1185">Reference proteome</keyword>
<feature type="domain" description="CUE" evidence="2">
    <location>
        <begin position="41"/>
        <end position="84"/>
    </location>
</feature>
<feature type="compositionally biased region" description="Polar residues" evidence="1">
    <location>
        <begin position="1"/>
        <end position="16"/>
    </location>
</feature>
<dbReference type="PANTHER" id="PTHR13467">
    <property type="entry name" value="CUE DOMAIN CONTAINING PROTEIN 1"/>
    <property type="match status" value="1"/>
</dbReference>
<evidence type="ECO:0000259" key="2">
    <source>
        <dbReference type="PROSITE" id="PS51140"/>
    </source>
</evidence>
<reference evidence="3" key="2">
    <citation type="submission" date="2025-09" db="UniProtKB">
        <authorList>
            <consortium name="Ensembl"/>
        </authorList>
    </citation>
    <scope>IDENTIFICATION</scope>
</reference>
<feature type="compositionally biased region" description="Acidic residues" evidence="1">
    <location>
        <begin position="359"/>
        <end position="369"/>
    </location>
</feature>
<dbReference type="InterPro" id="IPR040192">
    <property type="entry name" value="CUEDC1"/>
</dbReference>
<evidence type="ECO:0000313" key="4">
    <source>
        <dbReference type="Proteomes" id="UP000694427"/>
    </source>
</evidence>
<feature type="region of interest" description="Disordered" evidence="1">
    <location>
        <begin position="185"/>
        <end position="207"/>
    </location>
</feature>
<dbReference type="GO" id="GO:0043130">
    <property type="term" value="F:ubiquitin binding"/>
    <property type="evidence" value="ECO:0007669"/>
    <property type="project" value="InterPro"/>
</dbReference>
<dbReference type="AlphaFoldDB" id="A0A8C1K564"/>
<protein>
    <submittedName>
        <fullName evidence="3">CUE domain containing 1a</fullName>
    </submittedName>
</protein>
<feature type="compositionally biased region" description="Pro residues" evidence="1">
    <location>
        <begin position="141"/>
        <end position="154"/>
    </location>
</feature>
<sequence>MTSLFRRSNTNSNHGSGTRGGDAASGELNNRRPPRQVRRLEFSQAMDDFMTMFPSMEHEVIECVLRANHGAVDSTIDQLLQMSLDSQATDDSSDSEDSIPPEILERTLEPDSSDEEPPPVYAPPSYDMHIYDRKHPADVPSTPPPRFNDYPPPGHQQVGRYRNWNPPLLGNLPDDFLRILPQQSESLQRSQSNLSQPSSSSSSSLSSLTQLSSSSSALSGGVWSSEQDRKLKQYLEDERIALFLQNQEFMKELQRNRDFLIALEIGDNCGSASEEACSSVSDDALFLEKLKHMGKSTRKKLFEIARSFSEKTRRKKSKKRGLPKHQSYPHSRCLEISYVCISRSFLVYSATSTVNLLEEVEGPPSAEDDSQFKRLSGREEGDESKEVM</sequence>
<dbReference type="CDD" id="cd14366">
    <property type="entry name" value="CUE_CUED1"/>
    <property type="match status" value="1"/>
</dbReference>
<dbReference type="Proteomes" id="UP000694427">
    <property type="component" value="Unplaced"/>
</dbReference>
<feature type="region of interest" description="Disordered" evidence="1">
    <location>
        <begin position="359"/>
        <end position="388"/>
    </location>
</feature>
<dbReference type="Ensembl" id="ENSCCRT00010046183.1">
    <property type="protein sequence ID" value="ENSCCRP00010042096.1"/>
    <property type="gene ID" value="ENSCCRG00010017926.1"/>
</dbReference>
<dbReference type="Pfam" id="PF02845">
    <property type="entry name" value="CUE"/>
    <property type="match status" value="1"/>
</dbReference>
<evidence type="ECO:0000313" key="3">
    <source>
        <dbReference type="Ensembl" id="ENSCCRP00010042096.1"/>
    </source>
</evidence>
<feature type="region of interest" description="Disordered" evidence="1">
    <location>
        <begin position="1"/>
        <end position="36"/>
    </location>
</feature>
<dbReference type="SMART" id="SM00546">
    <property type="entry name" value="CUE"/>
    <property type="match status" value="1"/>
</dbReference>
<proteinExistence type="predicted"/>
<dbReference type="InterPro" id="IPR040195">
    <property type="entry name" value="CUE_CUED1"/>
</dbReference>
<reference evidence="3" key="1">
    <citation type="submission" date="2025-08" db="UniProtKB">
        <authorList>
            <consortium name="Ensembl"/>
        </authorList>
    </citation>
    <scope>IDENTIFICATION</scope>
</reference>
<accession>A0A8C1K564</accession>
<dbReference type="PROSITE" id="PS51140">
    <property type="entry name" value="CUE"/>
    <property type="match status" value="1"/>
</dbReference>